<feature type="transmembrane region" description="Helical" evidence="1">
    <location>
        <begin position="89"/>
        <end position="111"/>
    </location>
</feature>
<reference evidence="4" key="2">
    <citation type="submission" date="2015-01" db="EMBL/GenBank/DDBJ databases">
        <title>Evolutionary Origins and Diversification of the Mycorrhizal Mutualists.</title>
        <authorList>
            <consortium name="DOE Joint Genome Institute"/>
            <consortium name="Mycorrhizal Genomics Consortium"/>
            <person name="Kohler A."/>
            <person name="Kuo A."/>
            <person name="Nagy L.G."/>
            <person name="Floudas D."/>
            <person name="Copeland A."/>
            <person name="Barry K.W."/>
            <person name="Cichocki N."/>
            <person name="Veneault-Fourrey C."/>
            <person name="LaButti K."/>
            <person name="Lindquist E.A."/>
            <person name="Lipzen A."/>
            <person name="Lundell T."/>
            <person name="Morin E."/>
            <person name="Murat C."/>
            <person name="Riley R."/>
            <person name="Ohm R."/>
            <person name="Sun H."/>
            <person name="Tunlid A."/>
            <person name="Henrissat B."/>
            <person name="Grigoriev I.V."/>
            <person name="Hibbett D.S."/>
            <person name="Martin F."/>
        </authorList>
    </citation>
    <scope>NUCLEOTIDE SEQUENCE [LARGE SCALE GENOMIC DNA]</scope>
    <source>
        <strain evidence="4">UH-Slu-Lm8-n1</strain>
    </source>
</reference>
<dbReference type="Proteomes" id="UP000054485">
    <property type="component" value="Unassembled WGS sequence"/>
</dbReference>
<feature type="domain" description="DUF6533" evidence="2">
    <location>
        <begin position="22"/>
        <end position="67"/>
    </location>
</feature>
<feature type="transmembrane region" description="Helical" evidence="1">
    <location>
        <begin position="255"/>
        <end position="276"/>
    </location>
</feature>
<dbReference type="HOGENOM" id="CLU_057751_0_0_1"/>
<dbReference type="Pfam" id="PF20151">
    <property type="entry name" value="DUF6533"/>
    <property type="match status" value="1"/>
</dbReference>
<organism evidence="3 4">
    <name type="scientific">Suillus luteus UH-Slu-Lm8-n1</name>
    <dbReference type="NCBI Taxonomy" id="930992"/>
    <lineage>
        <taxon>Eukaryota</taxon>
        <taxon>Fungi</taxon>
        <taxon>Dikarya</taxon>
        <taxon>Basidiomycota</taxon>
        <taxon>Agaricomycotina</taxon>
        <taxon>Agaricomycetes</taxon>
        <taxon>Agaricomycetidae</taxon>
        <taxon>Boletales</taxon>
        <taxon>Suillineae</taxon>
        <taxon>Suillaceae</taxon>
        <taxon>Suillus</taxon>
    </lineage>
</organism>
<evidence type="ECO:0000313" key="3">
    <source>
        <dbReference type="EMBL" id="KIK46224.1"/>
    </source>
</evidence>
<keyword evidence="1" id="KW-1133">Transmembrane helix</keyword>
<keyword evidence="1" id="KW-0472">Membrane</keyword>
<keyword evidence="4" id="KW-1185">Reference proteome</keyword>
<dbReference type="AlphaFoldDB" id="A0A0D0B8U0"/>
<sequence length="313" mass="35597">MTLVSNNSSWWPVIDWYHQYSYFLVVSSTALAYDWALSFGQELDLVWRQRWTFMTVLYIGVRYAGIVSSILSMLLCFPGVPMTDIVSNIIYFIQLWMPFVAFCMLGVITINRIYAMYQRSRKILMFLSVTLMAVVTTCGVLIVIINNHVSVEEAILSGIHQCFFTFEGDLLLPMAVFWVLTAVWEVLALCLAVRVVIMHFRELQQPSIGWTSEDSITVLIKSHMFYFAVCAILFCLHLGYLFPSLSSSYSSGSEIYKGILQISLAQIFVLGPRLILSIRGYYAKRRMVNSDTATAMMTIIFQDQIRDSTGGGV</sequence>
<protein>
    <recommendedName>
        <fullName evidence="2">DUF6533 domain-containing protein</fullName>
    </recommendedName>
</protein>
<accession>A0A0D0B8U0</accession>
<gene>
    <name evidence="3" type="ORF">CY34DRAFT_450702</name>
</gene>
<evidence type="ECO:0000259" key="2">
    <source>
        <dbReference type="Pfam" id="PF20151"/>
    </source>
</evidence>
<feature type="transmembrane region" description="Helical" evidence="1">
    <location>
        <begin position="20"/>
        <end position="39"/>
    </location>
</feature>
<feature type="transmembrane region" description="Helical" evidence="1">
    <location>
        <begin position="51"/>
        <end position="77"/>
    </location>
</feature>
<feature type="transmembrane region" description="Helical" evidence="1">
    <location>
        <begin position="175"/>
        <end position="197"/>
    </location>
</feature>
<dbReference type="InterPro" id="IPR045340">
    <property type="entry name" value="DUF6533"/>
</dbReference>
<dbReference type="EMBL" id="KN835162">
    <property type="protein sequence ID" value="KIK46224.1"/>
    <property type="molecule type" value="Genomic_DNA"/>
</dbReference>
<dbReference type="InParanoid" id="A0A0D0B8U0"/>
<feature type="transmembrane region" description="Helical" evidence="1">
    <location>
        <begin position="224"/>
        <end position="243"/>
    </location>
</feature>
<name>A0A0D0B8U0_9AGAM</name>
<dbReference type="OrthoDB" id="2661932at2759"/>
<reference evidence="3 4" key="1">
    <citation type="submission" date="2014-04" db="EMBL/GenBank/DDBJ databases">
        <authorList>
            <consortium name="DOE Joint Genome Institute"/>
            <person name="Kuo A."/>
            <person name="Ruytinx J."/>
            <person name="Rineau F."/>
            <person name="Colpaert J."/>
            <person name="Kohler A."/>
            <person name="Nagy L.G."/>
            <person name="Floudas D."/>
            <person name="Copeland A."/>
            <person name="Barry K.W."/>
            <person name="Cichocki N."/>
            <person name="Veneault-Fourrey C."/>
            <person name="LaButti K."/>
            <person name="Lindquist E.A."/>
            <person name="Lipzen A."/>
            <person name="Lundell T."/>
            <person name="Morin E."/>
            <person name="Murat C."/>
            <person name="Sun H."/>
            <person name="Tunlid A."/>
            <person name="Henrissat B."/>
            <person name="Grigoriev I.V."/>
            <person name="Hibbett D.S."/>
            <person name="Martin F."/>
            <person name="Nordberg H.P."/>
            <person name="Cantor M.N."/>
            <person name="Hua S.X."/>
        </authorList>
    </citation>
    <scope>NUCLEOTIDE SEQUENCE [LARGE SCALE GENOMIC DNA]</scope>
    <source>
        <strain evidence="3 4">UH-Slu-Lm8-n1</strain>
    </source>
</reference>
<evidence type="ECO:0000313" key="4">
    <source>
        <dbReference type="Proteomes" id="UP000054485"/>
    </source>
</evidence>
<evidence type="ECO:0000256" key="1">
    <source>
        <dbReference type="SAM" id="Phobius"/>
    </source>
</evidence>
<feature type="transmembrane region" description="Helical" evidence="1">
    <location>
        <begin position="123"/>
        <end position="145"/>
    </location>
</feature>
<keyword evidence="1" id="KW-0812">Transmembrane</keyword>
<proteinExistence type="predicted"/>